<gene>
    <name evidence="2" type="ORF">HNR28_002778</name>
</gene>
<dbReference type="InterPro" id="IPR011051">
    <property type="entry name" value="RmlC_Cupin_sf"/>
</dbReference>
<protein>
    <recommendedName>
        <fullName evidence="1">DUF985 domain-containing protein</fullName>
    </recommendedName>
</protein>
<proteinExistence type="predicted"/>
<feature type="domain" description="DUF985" evidence="1">
    <location>
        <begin position="21"/>
        <end position="155"/>
    </location>
</feature>
<organism evidence="2 3">
    <name type="scientific">Castellaniella defragrans</name>
    <name type="common">Alcaligenes defragrans</name>
    <dbReference type="NCBI Taxonomy" id="75697"/>
    <lineage>
        <taxon>Bacteria</taxon>
        <taxon>Pseudomonadati</taxon>
        <taxon>Pseudomonadota</taxon>
        <taxon>Betaproteobacteria</taxon>
        <taxon>Burkholderiales</taxon>
        <taxon>Alcaligenaceae</taxon>
        <taxon>Castellaniella</taxon>
    </lineage>
</organism>
<dbReference type="CDD" id="cd06121">
    <property type="entry name" value="cupin_YML079wp"/>
    <property type="match status" value="1"/>
</dbReference>
<sequence>MPDSRPDAAAAREADPEAWRTLVAALDLQPHPEGGHYREVFRSDLRVPFQGAQRSAGTSIYYLLAQGAHSAWHRIDADEVWCFHAGGALDLHVVLPDGGLLTHRLGDPLRHPGAVYQAVAPAGCWFAAELADPDAFVLAGCVVAPGFDFSGFRLAAEADLADAVSRHGGWIRRLLGPAG</sequence>
<dbReference type="Pfam" id="PF06172">
    <property type="entry name" value="Cupin_5"/>
    <property type="match status" value="1"/>
</dbReference>
<dbReference type="PANTHER" id="PTHR33387">
    <property type="entry name" value="RMLC-LIKE JELLY ROLL FOLD PROTEIN"/>
    <property type="match status" value="1"/>
</dbReference>
<dbReference type="SUPFAM" id="SSF51182">
    <property type="entry name" value="RmlC-like cupins"/>
    <property type="match status" value="1"/>
</dbReference>
<dbReference type="AlphaFoldDB" id="A0A7W9TQK3"/>
<evidence type="ECO:0000259" key="1">
    <source>
        <dbReference type="Pfam" id="PF06172"/>
    </source>
</evidence>
<reference evidence="2 3" key="1">
    <citation type="submission" date="2020-08" db="EMBL/GenBank/DDBJ databases">
        <title>Genomic Encyclopedia of Type Strains, Phase IV (KMG-IV): sequencing the most valuable type-strain genomes for metagenomic binning, comparative biology and taxonomic classification.</title>
        <authorList>
            <person name="Goeker M."/>
        </authorList>
    </citation>
    <scope>NUCLEOTIDE SEQUENCE [LARGE SCALE GENOMIC DNA]</scope>
    <source>
        <strain evidence="2 3">DSM 12141</strain>
    </source>
</reference>
<accession>A0A7W9TQK3</accession>
<dbReference type="InterPro" id="IPR039935">
    <property type="entry name" value="YML079W-like"/>
</dbReference>
<name>A0A7W9TQK3_CASDE</name>
<dbReference type="InterPro" id="IPR009327">
    <property type="entry name" value="Cupin_DUF985"/>
</dbReference>
<dbReference type="RefSeq" id="WP_184142964.1">
    <property type="nucleotide sequence ID" value="NZ_JACHIB010000016.1"/>
</dbReference>
<dbReference type="PANTHER" id="PTHR33387:SF3">
    <property type="entry name" value="DUF985 DOMAIN-CONTAINING PROTEIN"/>
    <property type="match status" value="1"/>
</dbReference>
<comment type="caution">
    <text evidence="2">The sequence shown here is derived from an EMBL/GenBank/DDBJ whole genome shotgun (WGS) entry which is preliminary data.</text>
</comment>
<dbReference type="Proteomes" id="UP000541136">
    <property type="component" value="Unassembled WGS sequence"/>
</dbReference>
<dbReference type="InterPro" id="IPR014710">
    <property type="entry name" value="RmlC-like_jellyroll"/>
</dbReference>
<evidence type="ECO:0000313" key="3">
    <source>
        <dbReference type="Proteomes" id="UP000541136"/>
    </source>
</evidence>
<dbReference type="Gene3D" id="2.60.120.10">
    <property type="entry name" value="Jelly Rolls"/>
    <property type="match status" value="1"/>
</dbReference>
<evidence type="ECO:0000313" key="2">
    <source>
        <dbReference type="EMBL" id="MBB6084731.1"/>
    </source>
</evidence>
<dbReference type="EMBL" id="JACHIB010000016">
    <property type="protein sequence ID" value="MBB6084731.1"/>
    <property type="molecule type" value="Genomic_DNA"/>
</dbReference>